<dbReference type="PANTHER" id="PTHR47326">
    <property type="entry name" value="TRANSPOSABLE ELEMENT TC3 TRANSPOSASE-LIKE PROTEIN"/>
    <property type="match status" value="1"/>
</dbReference>
<proteinExistence type="predicted"/>
<dbReference type="GO" id="GO:0003676">
    <property type="term" value="F:nucleic acid binding"/>
    <property type="evidence" value="ECO:0007669"/>
    <property type="project" value="InterPro"/>
</dbReference>
<dbReference type="STRING" id="77166.U4UK78"/>
<dbReference type="Proteomes" id="UP000030742">
    <property type="component" value="Unassembled WGS sequence"/>
</dbReference>
<sequence>MICNTCGSSRMGQQSHNTGRRIISRLSDVNWPARSCDLTPLDFFLWGYEKDRVYADNPQTLEQLKANIREVTTEILPVMCRKVIQNCLKRIEACRRSRGGHLTDIVFHVQWQGLIFVLN</sequence>
<dbReference type="PANTHER" id="PTHR47326:SF1">
    <property type="entry name" value="HTH PSQ-TYPE DOMAIN-CONTAINING PROTEIN"/>
    <property type="match status" value="1"/>
</dbReference>
<reference evidence="1 2" key="1">
    <citation type="journal article" date="2013" name="Genome Biol.">
        <title>Draft genome of the mountain pine beetle, Dendroctonus ponderosae Hopkins, a major forest pest.</title>
        <authorList>
            <person name="Keeling C.I."/>
            <person name="Yuen M.M."/>
            <person name="Liao N.Y."/>
            <person name="Docking T.R."/>
            <person name="Chan S.K."/>
            <person name="Taylor G.A."/>
            <person name="Palmquist D.L."/>
            <person name="Jackman S.D."/>
            <person name="Nguyen A."/>
            <person name="Li M."/>
            <person name="Henderson H."/>
            <person name="Janes J.K."/>
            <person name="Zhao Y."/>
            <person name="Pandoh P."/>
            <person name="Moore R."/>
            <person name="Sperling F.A."/>
            <person name="Huber D.P."/>
            <person name="Birol I."/>
            <person name="Jones S.J."/>
            <person name="Bohlmann J."/>
        </authorList>
    </citation>
    <scope>NUCLEOTIDE SEQUENCE</scope>
</reference>
<protein>
    <submittedName>
        <fullName evidence="1">Uncharacterized protein</fullName>
    </submittedName>
</protein>
<name>U4UK78_DENPD</name>
<dbReference type="Gene3D" id="3.30.420.10">
    <property type="entry name" value="Ribonuclease H-like superfamily/Ribonuclease H"/>
    <property type="match status" value="1"/>
</dbReference>
<organism evidence="1 2">
    <name type="scientific">Dendroctonus ponderosae</name>
    <name type="common">Mountain pine beetle</name>
    <dbReference type="NCBI Taxonomy" id="77166"/>
    <lineage>
        <taxon>Eukaryota</taxon>
        <taxon>Metazoa</taxon>
        <taxon>Ecdysozoa</taxon>
        <taxon>Arthropoda</taxon>
        <taxon>Hexapoda</taxon>
        <taxon>Insecta</taxon>
        <taxon>Pterygota</taxon>
        <taxon>Neoptera</taxon>
        <taxon>Endopterygota</taxon>
        <taxon>Coleoptera</taxon>
        <taxon>Polyphaga</taxon>
        <taxon>Cucujiformia</taxon>
        <taxon>Curculionidae</taxon>
        <taxon>Scolytinae</taxon>
        <taxon>Dendroctonus</taxon>
    </lineage>
</organism>
<accession>U4UK78</accession>
<gene>
    <name evidence="1" type="ORF">D910_11761</name>
</gene>
<evidence type="ECO:0000313" key="1">
    <source>
        <dbReference type="EMBL" id="ERL94484.1"/>
    </source>
</evidence>
<dbReference type="InterPro" id="IPR036397">
    <property type="entry name" value="RNaseH_sf"/>
</dbReference>
<evidence type="ECO:0000313" key="2">
    <source>
        <dbReference type="Proteomes" id="UP000030742"/>
    </source>
</evidence>
<dbReference type="AlphaFoldDB" id="U4UK78"/>
<dbReference type="EMBL" id="KB632390">
    <property type="protein sequence ID" value="ERL94484.1"/>
    <property type="molecule type" value="Genomic_DNA"/>
</dbReference>